<evidence type="ECO:0000256" key="1">
    <source>
        <dbReference type="SAM" id="MobiDB-lite"/>
    </source>
</evidence>
<dbReference type="Proteomes" id="UP000005240">
    <property type="component" value="Unassembled WGS sequence"/>
</dbReference>
<reference evidence="2" key="2">
    <citation type="submission" date="2016-05" db="EMBL/GenBank/DDBJ databases">
        <title>Comparative analysis highlights variable genome content of wheat rusts and divergence of the mating loci.</title>
        <authorList>
            <person name="Cuomo C.A."/>
            <person name="Bakkeren G."/>
            <person name="Szabo L."/>
            <person name="Khalil H."/>
            <person name="Joly D."/>
            <person name="Goldberg J."/>
            <person name="Young S."/>
            <person name="Zeng Q."/>
            <person name="Fellers J."/>
        </authorList>
    </citation>
    <scope>NUCLEOTIDE SEQUENCE [LARGE SCALE GENOMIC DNA]</scope>
    <source>
        <strain evidence="2">1-1 BBBD Race 1</strain>
    </source>
</reference>
<reference evidence="2" key="1">
    <citation type="submission" date="2009-11" db="EMBL/GenBank/DDBJ databases">
        <authorList>
            <consortium name="The Broad Institute Genome Sequencing Platform"/>
            <person name="Ward D."/>
            <person name="Feldgarden M."/>
            <person name="Earl A."/>
            <person name="Young S.K."/>
            <person name="Zeng Q."/>
            <person name="Koehrsen M."/>
            <person name="Alvarado L."/>
            <person name="Berlin A."/>
            <person name="Bochicchio J."/>
            <person name="Borenstein D."/>
            <person name="Chapman S.B."/>
            <person name="Chen Z."/>
            <person name="Engels R."/>
            <person name="Freedman E."/>
            <person name="Gellesch M."/>
            <person name="Goldberg J."/>
            <person name="Griggs A."/>
            <person name="Gujja S."/>
            <person name="Heilman E."/>
            <person name="Heiman D."/>
            <person name="Hepburn T."/>
            <person name="Howarth C."/>
            <person name="Jen D."/>
            <person name="Larson L."/>
            <person name="Lewis B."/>
            <person name="Mehta T."/>
            <person name="Park D."/>
            <person name="Pearson M."/>
            <person name="Roberts A."/>
            <person name="Saif S."/>
            <person name="Shea T."/>
            <person name="Shenoy N."/>
            <person name="Sisk P."/>
            <person name="Stolte C."/>
            <person name="Sykes S."/>
            <person name="Thomson T."/>
            <person name="Walk T."/>
            <person name="White J."/>
            <person name="Yandava C."/>
            <person name="Izard J."/>
            <person name="Baranova O.V."/>
            <person name="Blanton J.M."/>
            <person name="Tanner A.C."/>
            <person name="Dewhirst F.E."/>
            <person name="Haas B."/>
            <person name="Nusbaum C."/>
            <person name="Birren B."/>
        </authorList>
    </citation>
    <scope>NUCLEOTIDE SEQUENCE [LARGE SCALE GENOMIC DNA]</scope>
    <source>
        <strain evidence="2">1-1 BBBD Race 1</strain>
    </source>
</reference>
<evidence type="ECO:0000313" key="3">
    <source>
        <dbReference type="EnsemblFungi" id="PTTG_27061-t43_1-p1"/>
    </source>
</evidence>
<keyword evidence="4" id="KW-1185">Reference proteome</keyword>
<organism evidence="2">
    <name type="scientific">Puccinia triticina (isolate 1-1 / race 1 (BBBD))</name>
    <name type="common">Brown leaf rust fungus</name>
    <dbReference type="NCBI Taxonomy" id="630390"/>
    <lineage>
        <taxon>Eukaryota</taxon>
        <taxon>Fungi</taxon>
        <taxon>Dikarya</taxon>
        <taxon>Basidiomycota</taxon>
        <taxon>Pucciniomycotina</taxon>
        <taxon>Pucciniomycetes</taxon>
        <taxon>Pucciniales</taxon>
        <taxon>Pucciniaceae</taxon>
        <taxon>Puccinia</taxon>
    </lineage>
</organism>
<feature type="region of interest" description="Disordered" evidence="1">
    <location>
        <begin position="77"/>
        <end position="116"/>
    </location>
</feature>
<evidence type="ECO:0000313" key="4">
    <source>
        <dbReference type="Proteomes" id="UP000005240"/>
    </source>
</evidence>
<protein>
    <submittedName>
        <fullName evidence="2 3">Uncharacterized protein</fullName>
    </submittedName>
</protein>
<dbReference type="EMBL" id="ADAS02000042">
    <property type="protein sequence ID" value="OAV94199.1"/>
    <property type="molecule type" value="Genomic_DNA"/>
</dbReference>
<accession>A0A180GP62</accession>
<name>A0A180GP62_PUCT1</name>
<gene>
    <name evidence="2" type="ORF">PTTG_27061</name>
</gene>
<evidence type="ECO:0000313" key="2">
    <source>
        <dbReference type="EMBL" id="OAV94199.1"/>
    </source>
</evidence>
<reference evidence="3 4" key="3">
    <citation type="journal article" date="2017" name="G3 (Bethesda)">
        <title>Comparative analysis highlights variable genome content of wheat rusts and divergence of the mating loci.</title>
        <authorList>
            <person name="Cuomo C.A."/>
            <person name="Bakkeren G."/>
            <person name="Khalil H.B."/>
            <person name="Panwar V."/>
            <person name="Joly D."/>
            <person name="Linning R."/>
            <person name="Sakthikumar S."/>
            <person name="Song X."/>
            <person name="Adiconis X."/>
            <person name="Fan L."/>
            <person name="Goldberg J.M."/>
            <person name="Levin J.Z."/>
            <person name="Young S."/>
            <person name="Zeng Q."/>
            <person name="Anikster Y."/>
            <person name="Bruce M."/>
            <person name="Wang M."/>
            <person name="Yin C."/>
            <person name="McCallum B."/>
            <person name="Szabo L.J."/>
            <person name="Hulbert S."/>
            <person name="Chen X."/>
            <person name="Fellers J.P."/>
        </authorList>
    </citation>
    <scope>NUCLEOTIDE SEQUENCE</scope>
    <source>
        <strain evidence="3">isolate 1-1 / race 1 (BBBD)</strain>
        <strain evidence="4">Isolate 1-1 / race 1 (BBBD)</strain>
    </source>
</reference>
<sequence length="116" mass="13153">MLITNLKGFQYNTGGILEPPPMNCFVSMANLVQLCQNWAKYHAGPNKQTWTLEVQNGRHNHEASPGVYSHMAHKTLLPKQDHIKRTPEYPPRGSSRYEPYGKASKYPQGDQLVLGF</sequence>
<dbReference type="EnsemblFungi" id="PTTG_27061-t43_1">
    <property type="protein sequence ID" value="PTTG_27061-t43_1-p1"/>
    <property type="gene ID" value="PTTG_27061"/>
</dbReference>
<dbReference type="AlphaFoldDB" id="A0A180GP62"/>
<dbReference type="VEuPathDB" id="FungiDB:PTTG_27061"/>
<proteinExistence type="predicted"/>
<reference evidence="3" key="4">
    <citation type="submission" date="2025-05" db="UniProtKB">
        <authorList>
            <consortium name="EnsemblFungi"/>
        </authorList>
    </citation>
    <scope>IDENTIFICATION</scope>
    <source>
        <strain evidence="3">isolate 1-1 / race 1 (BBBD)</strain>
    </source>
</reference>
<dbReference type="OrthoDB" id="4900101at2759"/>